<feature type="transmembrane region" description="Helical" evidence="2">
    <location>
        <begin position="66"/>
        <end position="93"/>
    </location>
</feature>
<evidence type="ECO:0000313" key="5">
    <source>
        <dbReference type="Proteomes" id="UP001565368"/>
    </source>
</evidence>
<dbReference type="SUPFAM" id="SSF55729">
    <property type="entry name" value="Acyl-CoA N-acyltransferases (Nat)"/>
    <property type="match status" value="1"/>
</dbReference>
<feature type="domain" description="BioF2-like acetyltransferase" evidence="3">
    <location>
        <begin position="644"/>
        <end position="781"/>
    </location>
</feature>
<proteinExistence type="predicted"/>
<evidence type="ECO:0000259" key="3">
    <source>
        <dbReference type="Pfam" id="PF13480"/>
    </source>
</evidence>
<feature type="transmembrane region" description="Helical" evidence="2">
    <location>
        <begin position="181"/>
        <end position="203"/>
    </location>
</feature>
<dbReference type="GeneID" id="95984297"/>
<dbReference type="InterPro" id="IPR016181">
    <property type="entry name" value="Acyl_CoA_acyltransferase"/>
</dbReference>
<feature type="transmembrane region" description="Helical" evidence="2">
    <location>
        <begin position="215"/>
        <end position="239"/>
    </location>
</feature>
<organism evidence="4 5">
    <name type="scientific">Vanrija albida</name>
    <dbReference type="NCBI Taxonomy" id="181172"/>
    <lineage>
        <taxon>Eukaryota</taxon>
        <taxon>Fungi</taxon>
        <taxon>Dikarya</taxon>
        <taxon>Basidiomycota</taxon>
        <taxon>Agaricomycotina</taxon>
        <taxon>Tremellomycetes</taxon>
        <taxon>Trichosporonales</taxon>
        <taxon>Trichosporonaceae</taxon>
        <taxon>Vanrija</taxon>
    </lineage>
</organism>
<feature type="region of interest" description="Disordered" evidence="1">
    <location>
        <begin position="429"/>
        <end position="448"/>
    </location>
</feature>
<gene>
    <name evidence="4" type="ORF">Q8F55_003254</name>
</gene>
<feature type="transmembrane region" description="Helical" evidence="2">
    <location>
        <begin position="33"/>
        <end position="54"/>
    </location>
</feature>
<evidence type="ECO:0000256" key="2">
    <source>
        <dbReference type="SAM" id="Phobius"/>
    </source>
</evidence>
<dbReference type="Proteomes" id="UP001565368">
    <property type="component" value="Unassembled WGS sequence"/>
</dbReference>
<feature type="transmembrane region" description="Helical" evidence="2">
    <location>
        <begin position="259"/>
        <end position="278"/>
    </location>
</feature>
<name>A0ABR3QC13_9TREE</name>
<keyword evidence="2" id="KW-0812">Transmembrane</keyword>
<keyword evidence="5" id="KW-1185">Reference proteome</keyword>
<feature type="transmembrane region" description="Helical" evidence="2">
    <location>
        <begin position="290"/>
        <end position="309"/>
    </location>
</feature>
<feature type="transmembrane region" description="Helical" evidence="2">
    <location>
        <begin position="144"/>
        <end position="169"/>
    </location>
</feature>
<evidence type="ECO:0000256" key="1">
    <source>
        <dbReference type="SAM" id="MobiDB-lite"/>
    </source>
</evidence>
<dbReference type="EMBL" id="JBBXJM010000002">
    <property type="protein sequence ID" value="KAL1412243.1"/>
    <property type="molecule type" value="Genomic_DNA"/>
</dbReference>
<dbReference type="Pfam" id="PF13480">
    <property type="entry name" value="Acetyltransf_6"/>
    <property type="match status" value="1"/>
</dbReference>
<evidence type="ECO:0000313" key="4">
    <source>
        <dbReference type="EMBL" id="KAL1412243.1"/>
    </source>
</evidence>
<reference evidence="4 5" key="1">
    <citation type="submission" date="2023-08" db="EMBL/GenBank/DDBJ databases">
        <title>Annotated Genome Sequence of Vanrija albida AlHP1.</title>
        <authorList>
            <person name="Herzog R."/>
        </authorList>
    </citation>
    <scope>NUCLEOTIDE SEQUENCE [LARGE SCALE GENOMIC DNA]</scope>
    <source>
        <strain evidence="4 5">AlHP1</strain>
    </source>
</reference>
<dbReference type="RefSeq" id="XP_069212187.1">
    <property type="nucleotide sequence ID" value="XM_069351801.1"/>
</dbReference>
<keyword evidence="2" id="KW-0472">Membrane</keyword>
<keyword evidence="2" id="KW-1133">Transmembrane helix</keyword>
<accession>A0ABR3QC13</accession>
<feature type="transmembrane region" description="Helical" evidence="2">
    <location>
        <begin position="105"/>
        <end position="123"/>
    </location>
</feature>
<sequence length="819" mass="91496">MFGRARACWERIVVAQRAHITDPKFVNLNISRFAIAVSFGILCLVFNIVALVLHKTHSHSNRMDNYAPFITAIVVSAMIMVNNVVGIIVIGSYRNKLPRPRFHFTIYHIINAVCCLAALGGAIQTLHFTSTQQSRVAPGKTYRMFLTLDVFSLVVQIIMIASIVFVSYGSSFLSGAKTSKLVILFLAVAQILMGILLVTHNWAPWLNTDAGSRTILPLFQQLDGMIIICQSLIAFTLTLAVKQRFGINHLVSRLINVHYFYVIVFEIYGVCIFAISLFRQSQQKGASAMNIVIIGICLFTMAICCAFVGRLQKVPKSGLKVAKINLFDLSTKQRKEIAERISANNRIGEPDGLHALGLLTGFSRWKTGDNISCTVVRVYHEEHKEEPVQSLMPFGSTVDLNSYDKVKAWQGLDEENWIFSDGKAIPLPTLDAKPQEAPKPPPITKSKRKRLEKKYKAQGLSKEEIEAAIQAEIDAEAPDDKTAVEEEEPGLPADEFKAIIERTEALVLLTVIEKFDLTTEIGGKFGAFITKYFGKGSKTEWLVVRLGLVGTHWPFRPAIFRLSKTKRPVARNAAILRSLTEWNERLPSTQRFGFILAPHYKDDSHSRSIAPGGWQQMALPPTHIADLRPYTGLDIKGYLKAIKYRDQSKNFEREGGQVVLSDQFLPDEVDRAYNLWKSVAHKRSNDGHTATLAEPDVELFRGFADPVVAESKTWQLMFLMVKDVCVASCVLVRLGDTITSDIQGLDYDEGHRLKAYFVMMQSTIDIALKEKISFVEFGPSTAKPKMDIGCTPFPMTGALYVRSPFLSVMVKLAAKNVDI</sequence>
<comment type="caution">
    <text evidence="4">The sequence shown here is derived from an EMBL/GenBank/DDBJ whole genome shotgun (WGS) entry which is preliminary data.</text>
</comment>
<dbReference type="InterPro" id="IPR038740">
    <property type="entry name" value="BioF2-like_GNAT_dom"/>
</dbReference>
<protein>
    <recommendedName>
        <fullName evidence="3">BioF2-like acetyltransferase domain-containing protein</fullName>
    </recommendedName>
</protein>